<evidence type="ECO:0000259" key="5">
    <source>
        <dbReference type="Pfam" id="PF00149"/>
    </source>
</evidence>
<dbReference type="EMBL" id="JBCAUS010000002">
    <property type="protein sequence ID" value="MEL4304376.1"/>
    <property type="molecule type" value="Genomic_DNA"/>
</dbReference>
<evidence type="ECO:0000256" key="3">
    <source>
        <dbReference type="ARBA" id="ARBA00023004"/>
    </source>
</evidence>
<organism evidence="6 7">
    <name type="scientific">Methanococcoides cohabitans</name>
    <dbReference type="NCBI Taxonomy" id="3136559"/>
    <lineage>
        <taxon>Archaea</taxon>
        <taxon>Methanobacteriati</taxon>
        <taxon>Methanobacteriota</taxon>
        <taxon>Stenosarchaea group</taxon>
        <taxon>Methanomicrobia</taxon>
        <taxon>Methanosarcinales</taxon>
        <taxon>Methanosarcinaceae</taxon>
        <taxon>Methanococcoides</taxon>
    </lineage>
</organism>
<name>A0ABU9KQQ4_9EURY</name>
<evidence type="ECO:0000256" key="1">
    <source>
        <dbReference type="ARBA" id="ARBA00022723"/>
    </source>
</evidence>
<dbReference type="Pfam" id="PF00149">
    <property type="entry name" value="Metallophos"/>
    <property type="match status" value="1"/>
</dbReference>
<keyword evidence="7" id="KW-1185">Reference proteome</keyword>
<evidence type="ECO:0000256" key="2">
    <source>
        <dbReference type="ARBA" id="ARBA00022801"/>
    </source>
</evidence>
<comment type="caution">
    <text evidence="6">The sequence shown here is derived from an EMBL/GenBank/DDBJ whole genome shotgun (WGS) entry which is preliminary data.</text>
</comment>
<dbReference type="PANTHER" id="PTHR42988:SF2">
    <property type="entry name" value="CYCLIC NUCLEOTIDE PHOSPHODIESTERASE CBUA0032-RELATED"/>
    <property type="match status" value="1"/>
</dbReference>
<comment type="similarity">
    <text evidence="4">Belongs to the cyclic nucleotide phosphodiesterase class-III family.</text>
</comment>
<dbReference type="Proteomes" id="UP001396646">
    <property type="component" value="Unassembled WGS sequence"/>
</dbReference>
<dbReference type="RefSeq" id="WP_342126105.1">
    <property type="nucleotide sequence ID" value="NZ_JBCAUS010000002.1"/>
</dbReference>
<keyword evidence="1" id="KW-0479">Metal-binding</keyword>
<protein>
    <submittedName>
        <fullName evidence="6">Metallophosphoesterase</fullName>
    </submittedName>
</protein>
<keyword evidence="2" id="KW-0378">Hydrolase</keyword>
<evidence type="ECO:0000313" key="6">
    <source>
        <dbReference type="EMBL" id="MEL4304376.1"/>
    </source>
</evidence>
<dbReference type="InterPro" id="IPR050884">
    <property type="entry name" value="CNP_phosphodiesterase-III"/>
</dbReference>
<proteinExistence type="inferred from homology"/>
<accession>A0ABU9KQQ4</accession>
<evidence type="ECO:0000313" key="7">
    <source>
        <dbReference type="Proteomes" id="UP001396646"/>
    </source>
</evidence>
<dbReference type="InterPro" id="IPR029052">
    <property type="entry name" value="Metallo-depent_PP-like"/>
</dbReference>
<reference evidence="6 7" key="1">
    <citation type="submission" date="2024-04" db="EMBL/GenBank/DDBJ databases">
        <title>Methanococcoides sp. LMO-2.</title>
        <authorList>
            <person name="Liang L."/>
        </authorList>
    </citation>
    <scope>NUCLEOTIDE SEQUENCE [LARGE SCALE GENOMIC DNA]</scope>
    <source>
        <strain evidence="6 7">LMO-2</strain>
    </source>
</reference>
<dbReference type="PANTHER" id="PTHR42988">
    <property type="entry name" value="PHOSPHOHYDROLASE"/>
    <property type="match status" value="1"/>
</dbReference>
<dbReference type="Gene3D" id="3.60.21.10">
    <property type="match status" value="1"/>
</dbReference>
<dbReference type="InterPro" id="IPR004843">
    <property type="entry name" value="Calcineurin-like_PHP"/>
</dbReference>
<sequence length="425" mass="48794">MKDIILMHIGDIHFKNIIKMDMPINIVDTQESLNVIDRNIHVSRNKYEIISESLLAEIQNSTVAILISGDLTTNGEVESYNDCLDFLKSRIDSEFLDSECFQKLFLVPGNHDIDRKKIDDNDYIPKFEPMIDALQTKNFPDVPCDDIMVEKICEEDSFSKLLVISVNSCIGCGENKYFPPEIRDHLTPLLTDYEVMDTPLIANDHIDKMIEAIMENNDFLPLILTHHNLLPLKRTNYVTIHADLINSGILREKLLMLNKPILYLHGHIHDDPIEIIQSPNYEKSKIICISAPLLFPIEKIRGSPKFGFNKIRIISGNSSPIGCEIISYRLINNKVEKISKRIPFFCPPKSMALITDDDEFVLGMLEDNTNLYFNKVASKIRKSGQNIEDEELIDILERLSWLGLIEYGDDDDDIKMRCMKRLVPK</sequence>
<gene>
    <name evidence="6" type="ORF">WOA13_00800</name>
</gene>
<dbReference type="SUPFAM" id="SSF56300">
    <property type="entry name" value="Metallo-dependent phosphatases"/>
    <property type="match status" value="1"/>
</dbReference>
<keyword evidence="3" id="KW-0408">Iron</keyword>
<feature type="domain" description="Calcineurin-like phosphoesterase" evidence="5">
    <location>
        <begin position="7"/>
        <end position="270"/>
    </location>
</feature>
<evidence type="ECO:0000256" key="4">
    <source>
        <dbReference type="ARBA" id="ARBA00025742"/>
    </source>
</evidence>